<evidence type="ECO:0000313" key="1">
    <source>
        <dbReference type="EMBL" id="GAA4493205.1"/>
    </source>
</evidence>
<protein>
    <recommendedName>
        <fullName evidence="3">Proteinase inhibitor I42 chagasin domain-containing protein</fullName>
    </recommendedName>
</protein>
<reference evidence="2" key="1">
    <citation type="journal article" date="2019" name="Int. J. Syst. Evol. Microbiol.">
        <title>The Global Catalogue of Microorganisms (GCM) 10K type strain sequencing project: providing services to taxonomists for standard genome sequencing and annotation.</title>
        <authorList>
            <consortium name="The Broad Institute Genomics Platform"/>
            <consortium name="The Broad Institute Genome Sequencing Center for Infectious Disease"/>
            <person name="Wu L."/>
            <person name="Ma J."/>
        </authorList>
    </citation>
    <scope>NUCLEOTIDE SEQUENCE [LARGE SCALE GENOMIC DNA]</scope>
    <source>
        <strain evidence="2">JCM 17841</strain>
    </source>
</reference>
<evidence type="ECO:0000313" key="2">
    <source>
        <dbReference type="Proteomes" id="UP001501243"/>
    </source>
</evidence>
<dbReference type="EMBL" id="BAABGQ010000002">
    <property type="protein sequence ID" value="GAA4493205.1"/>
    <property type="molecule type" value="Genomic_DNA"/>
</dbReference>
<keyword evidence="2" id="KW-1185">Reference proteome</keyword>
<proteinExistence type="predicted"/>
<gene>
    <name evidence="1" type="ORF">GCM10023172_01480</name>
</gene>
<organism evidence="1 2">
    <name type="scientific">Hymenobacter ginsengisoli</name>
    <dbReference type="NCBI Taxonomy" id="1051626"/>
    <lineage>
        <taxon>Bacteria</taxon>
        <taxon>Pseudomonadati</taxon>
        <taxon>Bacteroidota</taxon>
        <taxon>Cytophagia</taxon>
        <taxon>Cytophagales</taxon>
        <taxon>Hymenobacteraceae</taxon>
        <taxon>Hymenobacter</taxon>
    </lineage>
</organism>
<dbReference type="Proteomes" id="UP001501243">
    <property type="component" value="Unassembled WGS sequence"/>
</dbReference>
<dbReference type="PROSITE" id="PS51257">
    <property type="entry name" value="PROKAR_LIPOPROTEIN"/>
    <property type="match status" value="1"/>
</dbReference>
<name>A0ABP8PW32_9BACT</name>
<accession>A0ABP8PW32</accession>
<comment type="caution">
    <text evidence="1">The sequence shown here is derived from an EMBL/GenBank/DDBJ whole genome shotgun (WGS) entry which is preliminary data.</text>
</comment>
<sequence length="137" mass="14765">MKAVSLPALATASWLTISSGCQKGGDASPASDLTSGRLVKVETTLDGTGQNPRPRWRIDVAPLSLAGYQGTLYQQVKTFSLPATADYQVGQTITFQYQLVPYAQQTPWKTGYEWNAVPAMPPGATALPEITLIDTYK</sequence>
<evidence type="ECO:0008006" key="3">
    <source>
        <dbReference type="Google" id="ProtNLM"/>
    </source>
</evidence>
<dbReference type="RefSeq" id="WP_208133373.1">
    <property type="nucleotide sequence ID" value="NZ_BAABGQ010000002.1"/>
</dbReference>